<dbReference type="InterPro" id="IPR000531">
    <property type="entry name" value="Beta-barrel_TonB"/>
</dbReference>
<evidence type="ECO:0000256" key="2">
    <source>
        <dbReference type="ARBA" id="ARBA00023136"/>
    </source>
</evidence>
<evidence type="ECO:0000256" key="5">
    <source>
        <dbReference type="SAM" id="Phobius"/>
    </source>
</evidence>
<evidence type="ECO:0000259" key="6">
    <source>
        <dbReference type="Pfam" id="PF00593"/>
    </source>
</evidence>
<sequence length="1063" mass="118822">MNNYTKINVTQLLFAMTRFTLMVTIVSLTMTGILMAAEVHSQSLQTSVTLTTRSSKASDVFKQIEHQTEFTFSYSGAVGRKLLTIKTDKQVLADLLKELAKNQRLDFTQLGSLIAIRELPPPPAPGMITGKVLDEKGEPLPGATIKVVETGAGIQSNVDGTYLLKLAPGTYTLEVSFVSYQTKRITGVTVSEGKSTLLDIAMTLASNQLATVTVTGDYKRSSLEGLYAKQKSNTAMTDGISAEQIARTPDKNIGESLKRISGVNVLENKFVVVRGLGERYNSTMMNGQVMPSTEMNRKQFSFDIIPAGMVDNITIYKTINPDKSAEFGGGLVEVNTKNIPTENYFNITFGENYNDKTTGRNFRGLNISTRNYFGSASSDRTLLGRTDWKNVDNIRADYAAKGSDAKLFNNNWKLYNYSPPVSPNFQAAFGRVINLKNNDQIGIIASASYRNTWQNSDVIMGRNGYGGSDAQEELYGFTGNRYGFTTNLGGIAGIGYTGKQFKLGLQSVYLRTLDQQLVFGTGDKNDYGQAVGYYDLTTQTSMLQNQLKGEKGFGSKGVKLNWLLSYTTLDRQKPDNHQLDARYMGTASDNPNNTASDFSIMNPESNLLSAGVLRNWSRSYEKNLGWNLDLTVPLKFSVAKTSVSNSFKTGYAGWQKDRLFWVANTSSQFFGSSDPQPISETFDPLTHPAGTITISDFSDQYHNKATLHAGYVMLDSKIGSKLRLIGGLRGEYYDLNRVNTLLETFVKNQIDKNKDVTDYSDVYGLEPKFNLFPSAALTYSLTPKMNLRLSYAKSIIRPDLRELAYFREYDFELGGTYQSNTPIRSTKIDNFDFRYEWYPNAGEILSFSLFYKKLKYPMEIYSPGNRQYELRNDQSAKNKGIEVEARKSFAFTDLPVLRNLTVYGNFTRLFAKVTPMTVVYRNSDPAQPNKIIVTDNPGPEVDRPQAGASNYTYNAGLYYDAKPFSLSLSYNYITNRVFRAADVYQESLFETPLPSFDGQFTVNLLKDKAQVKFNVSNLLNKASRVYAKRNGVDSKTLLYEKGDFIDYQANPGRTYGLSINYNF</sequence>
<dbReference type="InterPro" id="IPR008969">
    <property type="entry name" value="CarboxyPept-like_regulatory"/>
</dbReference>
<comment type="similarity">
    <text evidence="4">Belongs to the TonB-dependent receptor family.</text>
</comment>
<dbReference type="EMBL" id="RBKU01000001">
    <property type="protein sequence ID" value="RKR82140.1"/>
    <property type="molecule type" value="Genomic_DNA"/>
</dbReference>
<dbReference type="Gene3D" id="2.170.130.10">
    <property type="entry name" value="TonB-dependent receptor, plug domain"/>
    <property type="match status" value="1"/>
</dbReference>
<name>A0A495IZJ5_9SPHI</name>
<evidence type="ECO:0000313" key="8">
    <source>
        <dbReference type="EMBL" id="RKR82140.1"/>
    </source>
</evidence>
<proteinExistence type="inferred from homology"/>
<dbReference type="PANTHER" id="PTHR40980:SF4">
    <property type="entry name" value="TONB-DEPENDENT RECEPTOR-LIKE BETA-BARREL DOMAIN-CONTAINING PROTEIN"/>
    <property type="match status" value="1"/>
</dbReference>
<feature type="domain" description="TonB-dependent receptor-like beta-barrel" evidence="6">
    <location>
        <begin position="555"/>
        <end position="1017"/>
    </location>
</feature>
<dbReference type="Pfam" id="PF00593">
    <property type="entry name" value="TonB_dep_Rec_b-barrel"/>
    <property type="match status" value="1"/>
</dbReference>
<evidence type="ECO:0000313" key="9">
    <source>
        <dbReference type="Proteomes" id="UP000268007"/>
    </source>
</evidence>
<dbReference type="Proteomes" id="UP000268007">
    <property type="component" value="Unassembled WGS sequence"/>
</dbReference>
<evidence type="ECO:0000256" key="1">
    <source>
        <dbReference type="ARBA" id="ARBA00004442"/>
    </source>
</evidence>
<dbReference type="SUPFAM" id="SSF49464">
    <property type="entry name" value="Carboxypeptidase regulatory domain-like"/>
    <property type="match status" value="1"/>
</dbReference>
<dbReference type="AlphaFoldDB" id="A0A495IZJ5"/>
<feature type="transmembrane region" description="Helical" evidence="5">
    <location>
        <begin position="12"/>
        <end position="37"/>
    </location>
</feature>
<dbReference type="Gene3D" id="2.40.170.20">
    <property type="entry name" value="TonB-dependent receptor, beta-barrel domain"/>
    <property type="match status" value="1"/>
</dbReference>
<keyword evidence="2 4" id="KW-0472">Membrane</keyword>
<dbReference type="Gene3D" id="2.60.40.1120">
    <property type="entry name" value="Carboxypeptidase-like, regulatory domain"/>
    <property type="match status" value="1"/>
</dbReference>
<keyword evidence="8" id="KW-0675">Receptor</keyword>
<dbReference type="InterPro" id="IPR012910">
    <property type="entry name" value="Plug_dom"/>
</dbReference>
<comment type="caution">
    <text evidence="8">The sequence shown here is derived from an EMBL/GenBank/DDBJ whole genome shotgun (WGS) entry which is preliminary data.</text>
</comment>
<keyword evidence="5" id="KW-0812">Transmembrane</keyword>
<dbReference type="GO" id="GO:0009279">
    <property type="term" value="C:cell outer membrane"/>
    <property type="evidence" value="ECO:0007669"/>
    <property type="project" value="UniProtKB-SubCell"/>
</dbReference>
<keyword evidence="9" id="KW-1185">Reference proteome</keyword>
<evidence type="ECO:0000256" key="4">
    <source>
        <dbReference type="RuleBase" id="RU003357"/>
    </source>
</evidence>
<dbReference type="Pfam" id="PF13620">
    <property type="entry name" value="CarboxypepD_reg"/>
    <property type="match status" value="1"/>
</dbReference>
<dbReference type="PANTHER" id="PTHR40980">
    <property type="entry name" value="PLUG DOMAIN-CONTAINING PROTEIN"/>
    <property type="match status" value="1"/>
</dbReference>
<reference evidence="8 9" key="1">
    <citation type="submission" date="2018-10" db="EMBL/GenBank/DDBJ databases">
        <title>Genomic Encyclopedia of Archaeal and Bacterial Type Strains, Phase II (KMG-II): from individual species to whole genera.</title>
        <authorList>
            <person name="Goeker M."/>
        </authorList>
    </citation>
    <scope>NUCLEOTIDE SEQUENCE [LARGE SCALE GENOMIC DNA]</scope>
    <source>
        <strain evidence="8 9">DSM 18602</strain>
    </source>
</reference>
<dbReference type="InterPro" id="IPR037066">
    <property type="entry name" value="Plug_dom_sf"/>
</dbReference>
<organism evidence="8 9">
    <name type="scientific">Mucilaginibacter gracilis</name>
    <dbReference type="NCBI Taxonomy" id="423350"/>
    <lineage>
        <taxon>Bacteria</taxon>
        <taxon>Pseudomonadati</taxon>
        <taxon>Bacteroidota</taxon>
        <taxon>Sphingobacteriia</taxon>
        <taxon>Sphingobacteriales</taxon>
        <taxon>Sphingobacteriaceae</taxon>
        <taxon>Mucilaginibacter</taxon>
    </lineage>
</organism>
<keyword evidence="5" id="KW-1133">Transmembrane helix</keyword>
<feature type="domain" description="TonB-dependent receptor plug" evidence="7">
    <location>
        <begin position="230"/>
        <end position="318"/>
    </location>
</feature>
<dbReference type="SUPFAM" id="SSF56935">
    <property type="entry name" value="Porins"/>
    <property type="match status" value="1"/>
</dbReference>
<protein>
    <submittedName>
        <fullName evidence="8">TonB-dependent receptor</fullName>
    </submittedName>
</protein>
<keyword evidence="3" id="KW-0998">Cell outer membrane</keyword>
<accession>A0A495IZJ5</accession>
<evidence type="ECO:0000259" key="7">
    <source>
        <dbReference type="Pfam" id="PF07715"/>
    </source>
</evidence>
<gene>
    <name evidence="8" type="ORF">BDD43_2309</name>
</gene>
<dbReference type="Pfam" id="PF07715">
    <property type="entry name" value="Plug"/>
    <property type="match status" value="1"/>
</dbReference>
<keyword evidence="4" id="KW-0798">TonB box</keyword>
<dbReference type="InterPro" id="IPR036942">
    <property type="entry name" value="Beta-barrel_TonB_sf"/>
</dbReference>
<comment type="subcellular location">
    <subcellularLocation>
        <location evidence="1 4">Cell outer membrane</location>
    </subcellularLocation>
</comment>
<evidence type="ECO:0000256" key="3">
    <source>
        <dbReference type="ARBA" id="ARBA00023237"/>
    </source>
</evidence>